<dbReference type="RefSeq" id="WP_149161061.1">
    <property type="nucleotide sequence ID" value="NZ_CP043505.1"/>
</dbReference>
<dbReference type="AlphaFoldDB" id="A0A5C1YJP3"/>
<name>A0A5C1YJP3_9MICO</name>
<dbReference type="GO" id="GO:0016758">
    <property type="term" value="F:hexosyltransferase activity"/>
    <property type="evidence" value="ECO:0007669"/>
    <property type="project" value="TreeGrafter"/>
</dbReference>
<evidence type="ECO:0000256" key="1">
    <source>
        <dbReference type="ARBA" id="ARBA00022676"/>
    </source>
</evidence>
<organism evidence="4 5">
    <name type="scientific">Agromyces intestinalis</name>
    <dbReference type="NCBI Taxonomy" id="2592652"/>
    <lineage>
        <taxon>Bacteria</taxon>
        <taxon>Bacillati</taxon>
        <taxon>Actinomycetota</taxon>
        <taxon>Actinomycetes</taxon>
        <taxon>Micrococcales</taxon>
        <taxon>Microbacteriaceae</taxon>
        <taxon>Agromyces</taxon>
    </lineage>
</organism>
<accession>A0A5C1YJP3</accession>
<evidence type="ECO:0000313" key="4">
    <source>
        <dbReference type="EMBL" id="QEO15042.1"/>
    </source>
</evidence>
<feature type="compositionally biased region" description="Basic and acidic residues" evidence="3">
    <location>
        <begin position="1"/>
        <end position="17"/>
    </location>
</feature>
<dbReference type="PANTHER" id="PTHR34136:SF1">
    <property type="entry name" value="UDP-N-ACETYL-D-MANNOSAMINURONIC ACID TRANSFERASE"/>
    <property type="match status" value="1"/>
</dbReference>
<keyword evidence="5" id="KW-1185">Reference proteome</keyword>
<dbReference type="PANTHER" id="PTHR34136">
    <property type="match status" value="1"/>
</dbReference>
<evidence type="ECO:0000313" key="5">
    <source>
        <dbReference type="Proteomes" id="UP000324678"/>
    </source>
</evidence>
<dbReference type="OrthoDB" id="9771846at2"/>
<dbReference type="InterPro" id="IPR004629">
    <property type="entry name" value="WecG_TagA_CpsF"/>
</dbReference>
<dbReference type="Pfam" id="PF03808">
    <property type="entry name" value="Glyco_tran_WecG"/>
    <property type="match status" value="1"/>
</dbReference>
<keyword evidence="2 4" id="KW-0808">Transferase</keyword>
<keyword evidence="1" id="KW-0328">Glycosyltransferase</keyword>
<gene>
    <name evidence="4" type="ORF">FLP10_11910</name>
</gene>
<dbReference type="CDD" id="cd06533">
    <property type="entry name" value="Glyco_transf_WecG_TagA"/>
    <property type="match status" value="1"/>
</dbReference>
<dbReference type="NCBIfam" id="TIGR00696">
    <property type="entry name" value="wecG_tagA_cpsF"/>
    <property type="match status" value="1"/>
</dbReference>
<evidence type="ECO:0000256" key="3">
    <source>
        <dbReference type="SAM" id="MobiDB-lite"/>
    </source>
</evidence>
<sequence>MTLIRRDPEPGGVDPRRAPAGRHQPPAEGRTEPERVRLGGVPVDLHAHADAIERIRRCSLTSGERPLGVVSVNLDHLHYFGERRILSGAFGLREGVHGDIRWLYLIDGAPIAAQARRTTGHAWPRLAGSDLIGPILAHAEADGVTVGFVGGAPEVRDRLTEALRAQYPRLDFRGVWSPTRAELLDVDASAAIAAEIAAAGVDLLVVCLGKPRQELWIDRFGAATGAKVLLAFGAVVDFLAGRVSRAPEWISSHGLEWAWRLMLEPKRLSKRYLVYGPGAYRTLRRSSAGAEAP</sequence>
<feature type="region of interest" description="Disordered" evidence="3">
    <location>
        <begin position="1"/>
        <end position="33"/>
    </location>
</feature>
<protein>
    <submittedName>
        <fullName evidence="4">WecB/TagA/CpsF family glycosyltransferase</fullName>
    </submittedName>
</protein>
<proteinExistence type="predicted"/>
<dbReference type="KEGG" id="ail:FLP10_11910"/>
<dbReference type="EMBL" id="CP043505">
    <property type="protein sequence ID" value="QEO15042.1"/>
    <property type="molecule type" value="Genomic_DNA"/>
</dbReference>
<evidence type="ECO:0000256" key="2">
    <source>
        <dbReference type="ARBA" id="ARBA00022679"/>
    </source>
</evidence>
<reference evidence="4 5" key="1">
    <citation type="submission" date="2019-09" db="EMBL/GenBank/DDBJ databases">
        <title>Genome sequencing of strain KACC 19306.</title>
        <authorList>
            <person name="Heo J."/>
            <person name="Kim S.-J."/>
            <person name="Kim J.-S."/>
            <person name="Hong S.-B."/>
            <person name="Kwon S.-W."/>
        </authorList>
    </citation>
    <scope>NUCLEOTIDE SEQUENCE [LARGE SCALE GENOMIC DNA]</scope>
    <source>
        <strain evidence="4 5">KACC 19306</strain>
    </source>
</reference>
<dbReference type="Proteomes" id="UP000324678">
    <property type="component" value="Chromosome"/>
</dbReference>